<dbReference type="Gene3D" id="3.30.70.1230">
    <property type="entry name" value="Nucleotide cyclase"/>
    <property type="match status" value="1"/>
</dbReference>
<feature type="transmembrane region" description="Helical" evidence="1">
    <location>
        <begin position="20"/>
        <end position="39"/>
    </location>
</feature>
<keyword evidence="3" id="KW-0456">Lyase</keyword>
<dbReference type="SMART" id="SM01080">
    <property type="entry name" value="CHASE2"/>
    <property type="match status" value="1"/>
</dbReference>
<dbReference type="InterPro" id="IPR029787">
    <property type="entry name" value="Nucleotide_cyclase"/>
</dbReference>
<accession>A0AAN2BJ53</accession>
<dbReference type="RefSeq" id="WP_236986149.1">
    <property type="nucleotide sequence ID" value="NZ_AP023086.1"/>
</dbReference>
<evidence type="ECO:0000313" key="3">
    <source>
        <dbReference type="EMBL" id="BCD96660.1"/>
    </source>
</evidence>
<dbReference type="EMBL" id="AP023086">
    <property type="protein sequence ID" value="BCD96660.1"/>
    <property type="molecule type" value="Genomic_DNA"/>
</dbReference>
<keyword evidence="1" id="KW-0812">Transmembrane</keyword>
<dbReference type="InterPro" id="IPR001054">
    <property type="entry name" value="A/G_cyclase"/>
</dbReference>
<dbReference type="AlphaFoldDB" id="A0AAN2BJ53"/>
<evidence type="ECO:0000313" key="4">
    <source>
        <dbReference type="Proteomes" id="UP001320119"/>
    </source>
</evidence>
<dbReference type="Pfam" id="PF00211">
    <property type="entry name" value="Guanylate_cyc"/>
    <property type="match status" value="1"/>
</dbReference>
<dbReference type="KEGG" id="marq:MARGE09_P0860"/>
<organism evidence="3 4">
    <name type="scientific">Marinagarivorans cellulosilyticus</name>
    <dbReference type="NCBI Taxonomy" id="2721545"/>
    <lineage>
        <taxon>Bacteria</taxon>
        <taxon>Pseudomonadati</taxon>
        <taxon>Pseudomonadota</taxon>
        <taxon>Gammaproteobacteria</taxon>
        <taxon>Cellvibrionales</taxon>
        <taxon>Cellvibrionaceae</taxon>
        <taxon>Marinagarivorans</taxon>
    </lineage>
</organism>
<evidence type="ECO:0000256" key="1">
    <source>
        <dbReference type="SAM" id="Phobius"/>
    </source>
</evidence>
<dbReference type="CDD" id="cd07302">
    <property type="entry name" value="CHD"/>
    <property type="match status" value="1"/>
</dbReference>
<gene>
    <name evidence="3" type="ORF">MARGE09_P0860</name>
</gene>
<dbReference type="PANTHER" id="PTHR43081">
    <property type="entry name" value="ADENYLATE CYCLASE, TERMINAL-DIFFERENTIATION SPECIFIC-RELATED"/>
    <property type="match status" value="1"/>
</dbReference>
<feature type="transmembrane region" description="Helical" evidence="1">
    <location>
        <begin position="347"/>
        <end position="365"/>
    </location>
</feature>
<dbReference type="InterPro" id="IPR007890">
    <property type="entry name" value="CHASE2"/>
</dbReference>
<reference evidence="3 4" key="1">
    <citation type="journal article" date="2022" name="IScience">
        <title>An ultrasensitive nanofiber-based assay for enzymatic hydrolysis and deep-sea microbial degradation of cellulose.</title>
        <authorList>
            <person name="Tsudome M."/>
            <person name="Tachioka M."/>
            <person name="Miyazaki M."/>
            <person name="Uchimura K."/>
            <person name="Tsuda M."/>
            <person name="Takaki Y."/>
            <person name="Deguchi S."/>
        </authorList>
    </citation>
    <scope>NUCLEOTIDE SEQUENCE [LARGE SCALE GENOMIC DNA]</scope>
    <source>
        <strain evidence="3 4">GE09</strain>
    </source>
</reference>
<dbReference type="GO" id="GO:0004016">
    <property type="term" value="F:adenylate cyclase activity"/>
    <property type="evidence" value="ECO:0007669"/>
    <property type="project" value="UniProtKB-EC"/>
</dbReference>
<dbReference type="PANTHER" id="PTHR43081:SF1">
    <property type="entry name" value="ADENYLATE CYCLASE, TERMINAL-DIFFERENTIATION SPECIFIC"/>
    <property type="match status" value="1"/>
</dbReference>
<dbReference type="SUPFAM" id="SSF55073">
    <property type="entry name" value="Nucleotide cyclase"/>
    <property type="match status" value="1"/>
</dbReference>
<dbReference type="Proteomes" id="UP001320119">
    <property type="component" value="Chromosome"/>
</dbReference>
<dbReference type="GO" id="GO:0009190">
    <property type="term" value="P:cyclic nucleotide biosynthetic process"/>
    <property type="evidence" value="ECO:0007669"/>
    <property type="project" value="InterPro"/>
</dbReference>
<proteinExistence type="predicted"/>
<dbReference type="EC" id="4.6.1.1" evidence="3"/>
<sequence>MTYLATNSQQITPKNTSRYFCLLLAVASIALFSLTPLAGHIEKRTSLPALFYWRGPIPAPNDVIIVGLNSSAAERMGLSRHSHNWPRTLYAQLLNKLTKANAKIVVFDVAFKAPRSEEEDSQLEAAIANNAKVLLYTYLKRHQVALANGLVDIEQPVPPLPRFAQHALAVGHFTLPKAAHNITHTSLFEELGAGPQPSQPLLAALALIPPQPLESKSTLNERAQQLYQHTLKTVPPTSRLPHKTNKRLVELIARKTPMIINYFGGAQTFQQMDIDKALALSPADFAQAYQDKTVYIGYLETHQTEQQDAYSTVYTSDTGVDISGVEISATVFSNIIQGNDIRTLPRWAGAIIGLLFCVIGFGIIYKRLMFHLIIQGLTVSIYLIACYYTFSLQHYALPITVPLLALFLGNLLQLQRQFYFNRKRLNHIRYALTQYLPQEAANALSKNINTLEKQHTLVHGVVLMTDIKGYTTLSETLPPVELHRLMNGYYKELIGAVQNNGGTIGNIVGDSLMAMWTGPKIDTAMCQQAMQAVLDIQQAITNTPAFASQLPTCSALHGGQFSLGNLGAQGHFEYSPVGDIINTVSRIEHFNRELGTEFLFSQAIAEQLTTASTPHIKLKLGEFALRNKSEKTSLYTLINDTQNKELTQQDMQHLSIALTKIELGDYIGANNNLKLIQLPALAGVCEFYARQYQQPKTQPD</sequence>
<evidence type="ECO:0000259" key="2">
    <source>
        <dbReference type="PROSITE" id="PS50125"/>
    </source>
</evidence>
<keyword evidence="4" id="KW-1185">Reference proteome</keyword>
<dbReference type="InterPro" id="IPR050697">
    <property type="entry name" value="Adenylyl/Guanylyl_Cyclase_3/4"/>
</dbReference>
<feature type="transmembrane region" description="Helical" evidence="1">
    <location>
        <begin position="396"/>
        <end position="414"/>
    </location>
</feature>
<protein>
    <submittedName>
        <fullName evidence="3">Adenylate cyclase</fullName>
        <ecNumber evidence="3">4.6.1.1</ecNumber>
    </submittedName>
</protein>
<dbReference type="GO" id="GO:0035556">
    <property type="term" value="P:intracellular signal transduction"/>
    <property type="evidence" value="ECO:0007669"/>
    <property type="project" value="InterPro"/>
</dbReference>
<keyword evidence="1" id="KW-0472">Membrane</keyword>
<feature type="domain" description="Guanylate cyclase" evidence="2">
    <location>
        <begin position="461"/>
        <end position="588"/>
    </location>
</feature>
<dbReference type="PROSITE" id="PS50125">
    <property type="entry name" value="GUANYLATE_CYCLASE_2"/>
    <property type="match status" value="1"/>
</dbReference>
<dbReference type="Pfam" id="PF05226">
    <property type="entry name" value="CHASE2"/>
    <property type="match status" value="1"/>
</dbReference>
<feature type="transmembrane region" description="Helical" evidence="1">
    <location>
        <begin position="372"/>
        <end position="390"/>
    </location>
</feature>
<keyword evidence="1" id="KW-1133">Transmembrane helix</keyword>
<name>A0AAN2BJ53_9GAMM</name>